<feature type="transmembrane region" description="Helical" evidence="6">
    <location>
        <begin position="130"/>
        <end position="150"/>
    </location>
</feature>
<reference evidence="7 8" key="1">
    <citation type="journal article" date="2023" name="Hortic Res">
        <title>Pangenome of water caltrop reveals structural variations and asymmetric subgenome divergence after allopolyploidization.</title>
        <authorList>
            <person name="Zhang X."/>
            <person name="Chen Y."/>
            <person name="Wang L."/>
            <person name="Yuan Y."/>
            <person name="Fang M."/>
            <person name="Shi L."/>
            <person name="Lu R."/>
            <person name="Comes H.P."/>
            <person name="Ma Y."/>
            <person name="Chen Y."/>
            <person name="Huang G."/>
            <person name="Zhou Y."/>
            <person name="Zheng Z."/>
            <person name="Qiu Y."/>
        </authorList>
    </citation>
    <scope>NUCLEOTIDE SEQUENCE [LARGE SCALE GENOMIC DNA]</scope>
    <source>
        <strain evidence="7">F231</strain>
    </source>
</reference>
<dbReference type="GO" id="GO:0005886">
    <property type="term" value="C:plasma membrane"/>
    <property type="evidence" value="ECO:0007669"/>
    <property type="project" value="TreeGrafter"/>
</dbReference>
<dbReference type="Proteomes" id="UP001346149">
    <property type="component" value="Unassembled WGS sequence"/>
</dbReference>
<dbReference type="PANTHER" id="PTHR12483:SF117">
    <property type="entry name" value="COPPER TRANSPORTER 3"/>
    <property type="match status" value="1"/>
</dbReference>
<keyword evidence="8" id="KW-1185">Reference proteome</keyword>
<feature type="transmembrane region" description="Helical" evidence="6">
    <location>
        <begin position="67"/>
        <end position="87"/>
    </location>
</feature>
<feature type="transmembrane region" description="Helical" evidence="6">
    <location>
        <begin position="99"/>
        <end position="124"/>
    </location>
</feature>
<keyword evidence="3 6" id="KW-0187">Copper transport</keyword>
<evidence type="ECO:0000256" key="5">
    <source>
        <dbReference type="ARBA" id="ARBA00023136"/>
    </source>
</evidence>
<keyword evidence="6" id="KW-0813">Transport</keyword>
<proteinExistence type="inferred from homology"/>
<dbReference type="PANTHER" id="PTHR12483">
    <property type="entry name" value="SOLUTE CARRIER FAMILY 31 COPPER TRANSPORTERS"/>
    <property type="match status" value="1"/>
</dbReference>
<evidence type="ECO:0000256" key="1">
    <source>
        <dbReference type="ARBA" id="ARBA00006921"/>
    </source>
</evidence>
<sequence length="169" mass="18233">MLVSCPRFGCIPEEMDMHGMGSMASPHEAKASPSMDDGMKKMAVHMTFFWGKDGNILFSGWPGTSTGMYALALLLIFALAILVEFLYRCQLVREQPSSLFGSLLRTVAHAVRVGLAYLIMLALMSFNGGVFLVAVLGHAVGFLFFGSGVFRKLESPPYVKASDPIAGGC</sequence>
<evidence type="ECO:0000256" key="2">
    <source>
        <dbReference type="ARBA" id="ARBA00022692"/>
    </source>
</evidence>
<name>A0AAN7M7Z3_TRANT</name>
<evidence type="ECO:0000313" key="8">
    <source>
        <dbReference type="Proteomes" id="UP001346149"/>
    </source>
</evidence>
<evidence type="ECO:0000256" key="4">
    <source>
        <dbReference type="ARBA" id="ARBA00022989"/>
    </source>
</evidence>
<dbReference type="AlphaFoldDB" id="A0AAN7M7Z3"/>
<keyword evidence="5 6" id="KW-0472">Membrane</keyword>
<gene>
    <name evidence="7" type="ORF">SAY86_031673</name>
</gene>
<evidence type="ECO:0000313" key="7">
    <source>
        <dbReference type="EMBL" id="KAK4791260.1"/>
    </source>
</evidence>
<protein>
    <recommendedName>
        <fullName evidence="6">Copper transport protein</fullName>
    </recommendedName>
</protein>
<comment type="caution">
    <text evidence="7">The sequence shown here is derived from an EMBL/GenBank/DDBJ whole genome shotgun (WGS) entry which is preliminary data.</text>
</comment>
<evidence type="ECO:0000256" key="3">
    <source>
        <dbReference type="ARBA" id="ARBA00022796"/>
    </source>
</evidence>
<keyword evidence="6" id="KW-0406">Ion transport</keyword>
<comment type="similarity">
    <text evidence="1 6">Belongs to the copper transporter (Ctr) (TC 1.A.56) family. SLC31A subfamily.</text>
</comment>
<organism evidence="7 8">
    <name type="scientific">Trapa natans</name>
    <name type="common">Water chestnut</name>
    <dbReference type="NCBI Taxonomy" id="22666"/>
    <lineage>
        <taxon>Eukaryota</taxon>
        <taxon>Viridiplantae</taxon>
        <taxon>Streptophyta</taxon>
        <taxon>Embryophyta</taxon>
        <taxon>Tracheophyta</taxon>
        <taxon>Spermatophyta</taxon>
        <taxon>Magnoliopsida</taxon>
        <taxon>eudicotyledons</taxon>
        <taxon>Gunneridae</taxon>
        <taxon>Pentapetalae</taxon>
        <taxon>rosids</taxon>
        <taxon>malvids</taxon>
        <taxon>Myrtales</taxon>
        <taxon>Lythraceae</taxon>
        <taxon>Trapa</taxon>
    </lineage>
</organism>
<keyword evidence="4 6" id="KW-1133">Transmembrane helix</keyword>
<accession>A0AAN7M7Z3</accession>
<keyword evidence="6" id="KW-0186">Copper</keyword>
<dbReference type="EMBL" id="JAXQNO010000009">
    <property type="protein sequence ID" value="KAK4791260.1"/>
    <property type="molecule type" value="Genomic_DNA"/>
</dbReference>
<dbReference type="InterPro" id="IPR007274">
    <property type="entry name" value="Cop_transporter"/>
</dbReference>
<comment type="subcellular location">
    <subcellularLocation>
        <location evidence="6">Membrane</location>
        <topology evidence="6">Multi-pass membrane protein</topology>
    </subcellularLocation>
</comment>
<dbReference type="GO" id="GO:0005375">
    <property type="term" value="F:copper ion transmembrane transporter activity"/>
    <property type="evidence" value="ECO:0007669"/>
    <property type="project" value="UniProtKB-UniRule"/>
</dbReference>
<dbReference type="Pfam" id="PF04145">
    <property type="entry name" value="Ctr"/>
    <property type="match status" value="2"/>
</dbReference>
<evidence type="ECO:0000256" key="6">
    <source>
        <dbReference type="RuleBase" id="RU367022"/>
    </source>
</evidence>
<keyword evidence="2 6" id="KW-0812">Transmembrane</keyword>